<keyword evidence="3" id="KW-1185">Reference proteome</keyword>
<evidence type="ECO:0000313" key="2">
    <source>
        <dbReference type="EMBL" id="KAK7370177.1"/>
    </source>
</evidence>
<comment type="caution">
    <text evidence="2">The sequence shown here is derived from an EMBL/GenBank/DDBJ whole genome shotgun (WGS) entry which is preliminary data.</text>
</comment>
<feature type="chain" id="PRO_5042985066" evidence="1">
    <location>
        <begin position="22"/>
        <end position="159"/>
    </location>
</feature>
<dbReference type="AlphaFoldDB" id="A0AAN9NGJ0"/>
<accession>A0AAN9NGJ0</accession>
<reference evidence="2 3" key="1">
    <citation type="submission" date="2024-01" db="EMBL/GenBank/DDBJ databases">
        <title>The genomes of 5 underutilized Papilionoideae crops provide insights into root nodulation and disease resistanc.</title>
        <authorList>
            <person name="Jiang F."/>
        </authorList>
    </citation>
    <scope>NUCLEOTIDE SEQUENCE [LARGE SCALE GENOMIC DNA]</scope>
    <source>
        <strain evidence="2">DUOXIRENSHENG_FW03</strain>
        <tissue evidence="2">Leaves</tissue>
    </source>
</reference>
<gene>
    <name evidence="2" type="ORF">VNO78_38026</name>
</gene>
<name>A0AAN9NGJ0_PSOTE</name>
<protein>
    <submittedName>
        <fullName evidence="2">Uncharacterized protein</fullName>
    </submittedName>
</protein>
<organism evidence="2 3">
    <name type="scientific">Psophocarpus tetragonolobus</name>
    <name type="common">Winged bean</name>
    <name type="synonym">Dolichos tetragonolobus</name>
    <dbReference type="NCBI Taxonomy" id="3891"/>
    <lineage>
        <taxon>Eukaryota</taxon>
        <taxon>Viridiplantae</taxon>
        <taxon>Streptophyta</taxon>
        <taxon>Embryophyta</taxon>
        <taxon>Tracheophyta</taxon>
        <taxon>Spermatophyta</taxon>
        <taxon>Magnoliopsida</taxon>
        <taxon>eudicotyledons</taxon>
        <taxon>Gunneridae</taxon>
        <taxon>Pentapetalae</taxon>
        <taxon>rosids</taxon>
        <taxon>fabids</taxon>
        <taxon>Fabales</taxon>
        <taxon>Fabaceae</taxon>
        <taxon>Papilionoideae</taxon>
        <taxon>50 kb inversion clade</taxon>
        <taxon>NPAAA clade</taxon>
        <taxon>indigoferoid/millettioid clade</taxon>
        <taxon>Phaseoleae</taxon>
        <taxon>Psophocarpus</taxon>
    </lineage>
</organism>
<sequence length="159" mass="17930">MKKGLLFVLLITLIHYNVVNGNHNNVVIGNEFESEFSFGSHVARMLYDVSLSVCGKTGNQFNHAVLCPERFSYRSCLPDPNGGGPRQRCGDYSRVSSVNTKNENSCILIPTATVHWCNILDAIMWLVKHNIKWKNFNQNGFYVKVGYLGSTIRVTCQLK</sequence>
<dbReference type="Proteomes" id="UP001386955">
    <property type="component" value="Unassembled WGS sequence"/>
</dbReference>
<feature type="signal peptide" evidence="1">
    <location>
        <begin position="1"/>
        <end position="21"/>
    </location>
</feature>
<evidence type="ECO:0000313" key="3">
    <source>
        <dbReference type="Proteomes" id="UP001386955"/>
    </source>
</evidence>
<proteinExistence type="predicted"/>
<keyword evidence="1" id="KW-0732">Signal</keyword>
<evidence type="ECO:0000256" key="1">
    <source>
        <dbReference type="SAM" id="SignalP"/>
    </source>
</evidence>
<dbReference type="EMBL" id="JAYMYS010000207">
    <property type="protein sequence ID" value="KAK7370177.1"/>
    <property type="molecule type" value="Genomic_DNA"/>
</dbReference>